<dbReference type="EC" id="3.2.1.-" evidence="3"/>
<dbReference type="PANTHER" id="PTHR10353">
    <property type="entry name" value="GLYCOSYL HYDROLASE"/>
    <property type="match status" value="1"/>
</dbReference>
<dbReference type="Pfam" id="PF00232">
    <property type="entry name" value="Glyco_hydro_1"/>
    <property type="match status" value="1"/>
</dbReference>
<keyword evidence="4" id="KW-1185">Reference proteome</keyword>
<evidence type="ECO:0000256" key="1">
    <source>
        <dbReference type="ARBA" id="ARBA00023295"/>
    </source>
</evidence>
<dbReference type="PANTHER" id="PTHR10353:SF122">
    <property type="entry name" value="6-PHOSPHO-BETA-GLUCOSIDASE ASCB-RELATED"/>
    <property type="match status" value="1"/>
</dbReference>
<comment type="caution">
    <text evidence="3">The sequence shown here is derived from an EMBL/GenBank/DDBJ whole genome shotgun (WGS) entry which is preliminary data.</text>
</comment>
<name>A0ABV9JEE8_9LACT</name>
<accession>A0ABV9JEE8</accession>
<dbReference type="InterPro" id="IPR001360">
    <property type="entry name" value="Glyco_hydro_1"/>
</dbReference>
<keyword evidence="1 3" id="KW-0326">Glycosidase</keyword>
<keyword evidence="3" id="KW-0378">Hydrolase</keyword>
<dbReference type="RefSeq" id="WP_213533129.1">
    <property type="nucleotide sequence ID" value="NZ_BOVQ01000001.1"/>
</dbReference>
<dbReference type="Gene3D" id="3.20.20.80">
    <property type="entry name" value="Glycosidases"/>
    <property type="match status" value="1"/>
</dbReference>
<dbReference type="EMBL" id="JBHSGD010000005">
    <property type="protein sequence ID" value="MFC4652827.1"/>
    <property type="molecule type" value="Genomic_DNA"/>
</dbReference>
<evidence type="ECO:0000313" key="4">
    <source>
        <dbReference type="Proteomes" id="UP001595987"/>
    </source>
</evidence>
<dbReference type="GO" id="GO:0016798">
    <property type="term" value="F:hydrolase activity, acting on glycosyl bonds"/>
    <property type="evidence" value="ECO:0007669"/>
    <property type="project" value="UniProtKB-KW"/>
</dbReference>
<dbReference type="Proteomes" id="UP001595987">
    <property type="component" value="Unassembled WGS sequence"/>
</dbReference>
<protein>
    <submittedName>
        <fullName evidence="3">Glycoside hydrolase family 1 protein</fullName>
        <ecNumber evidence="3">3.2.1.-</ecNumber>
    </submittedName>
</protein>
<evidence type="ECO:0000313" key="3">
    <source>
        <dbReference type="EMBL" id="MFC4652827.1"/>
    </source>
</evidence>
<dbReference type="InterPro" id="IPR017853">
    <property type="entry name" value="GH"/>
</dbReference>
<comment type="similarity">
    <text evidence="2">Belongs to the glycosyl hydrolase 1 family.</text>
</comment>
<reference evidence="4" key="1">
    <citation type="journal article" date="2019" name="Int. J. Syst. Evol. Microbiol.">
        <title>The Global Catalogue of Microorganisms (GCM) 10K type strain sequencing project: providing services to taxonomists for standard genome sequencing and annotation.</title>
        <authorList>
            <consortium name="The Broad Institute Genomics Platform"/>
            <consortium name="The Broad Institute Genome Sequencing Center for Infectious Disease"/>
            <person name="Wu L."/>
            <person name="Ma J."/>
        </authorList>
    </citation>
    <scope>NUCLEOTIDE SEQUENCE [LARGE SCALE GENOMIC DNA]</scope>
    <source>
        <strain evidence="4">CCUG 63287</strain>
    </source>
</reference>
<proteinExistence type="inferred from homology"/>
<dbReference type="PRINTS" id="PR00131">
    <property type="entry name" value="GLHYDRLASE1"/>
</dbReference>
<gene>
    <name evidence="3" type="ORF">ACFO26_07875</name>
</gene>
<dbReference type="SUPFAM" id="SSF51445">
    <property type="entry name" value="(Trans)glycosidases"/>
    <property type="match status" value="1"/>
</dbReference>
<organism evidence="3 4">
    <name type="scientific">Lactococcus nasutitermitis</name>
    <dbReference type="NCBI Taxonomy" id="1652957"/>
    <lineage>
        <taxon>Bacteria</taxon>
        <taxon>Bacillati</taxon>
        <taxon>Bacillota</taxon>
        <taxon>Bacilli</taxon>
        <taxon>Lactobacillales</taxon>
        <taxon>Streptococcaceae</taxon>
        <taxon>Lactococcus</taxon>
    </lineage>
</organism>
<sequence length="458" mass="53083">MVEALKKDFFWGNSSSSMQTEGGWNEGGKGLSVYDVRPETVDSMNWQVTIDNYHDFETDFDLMQAMNMNMYRFQISWSRVCPDGDGAFNEEGIAFYSRMIDALIARGIEPMICLYHFDMPLALAEKYDGFLSRHVVDAFVRYGKEMMRRFAGRVKYWIVFNEHNLYFTSDAWRYAGVLRENLTLSEIYQIFHHTMLAHCQLTDFIHGFDSSVKIGGMLAYTEIYPATTSPQDNLAVRRQEEFSYLNLCDVYVYGHYSPAVLTFVKNQGIDMDWREEDLTVLSKGISDFLSFSYYRSGLLSAENLTENDAPNLYLDKGFQQNPLLERNEWDWAIDATGFRNIITRLYNQFGLPVFPIENGLGLREDWDGEHEIEDNQRIDYHRAHIEALKSAVIEDGADVLGYLGWGLIDIPSSSGNMDKRYGAVYVNRDNHNLRDLRRVPKKSFHWFQQVFGSNGKNM</sequence>
<evidence type="ECO:0000256" key="2">
    <source>
        <dbReference type="RuleBase" id="RU003690"/>
    </source>
</evidence>